<reference evidence="1 2" key="1">
    <citation type="submission" date="2018-02" db="EMBL/GenBank/DDBJ databases">
        <title>Genome sequence of the basidiomycete white-rot fungus Phlebia centrifuga.</title>
        <authorList>
            <person name="Granchi Z."/>
            <person name="Peng M."/>
            <person name="de Vries R.P."/>
            <person name="Hilden K."/>
            <person name="Makela M.R."/>
            <person name="Grigoriev I."/>
            <person name="Riley R."/>
        </authorList>
    </citation>
    <scope>NUCLEOTIDE SEQUENCE [LARGE SCALE GENOMIC DNA]</scope>
    <source>
        <strain evidence="1 2">FBCC195</strain>
    </source>
</reference>
<dbReference type="Proteomes" id="UP000186601">
    <property type="component" value="Unassembled WGS sequence"/>
</dbReference>
<name>A0A2R6S3H0_9APHY</name>
<comment type="caution">
    <text evidence="1">The sequence shown here is derived from an EMBL/GenBank/DDBJ whole genome shotgun (WGS) entry which is preliminary data.</text>
</comment>
<evidence type="ECO:0000313" key="1">
    <source>
        <dbReference type="EMBL" id="PSS36830.1"/>
    </source>
</evidence>
<proteinExistence type="predicted"/>
<dbReference type="PANTHER" id="PTHR46579:SF1">
    <property type="entry name" value="F5_8 TYPE C DOMAIN-CONTAINING PROTEIN"/>
    <property type="match status" value="1"/>
</dbReference>
<organism evidence="1 2">
    <name type="scientific">Hermanssonia centrifuga</name>
    <dbReference type="NCBI Taxonomy" id="98765"/>
    <lineage>
        <taxon>Eukaryota</taxon>
        <taxon>Fungi</taxon>
        <taxon>Dikarya</taxon>
        <taxon>Basidiomycota</taxon>
        <taxon>Agaricomycotina</taxon>
        <taxon>Agaricomycetes</taxon>
        <taxon>Polyporales</taxon>
        <taxon>Meruliaceae</taxon>
        <taxon>Hermanssonia</taxon>
    </lineage>
</organism>
<keyword evidence="2" id="KW-1185">Reference proteome</keyword>
<gene>
    <name evidence="1" type="ORF">PHLCEN_2v1327</name>
</gene>
<accession>A0A2R6S3H0</accession>
<dbReference type="STRING" id="98765.A0A2R6S3H0"/>
<protein>
    <submittedName>
        <fullName evidence="1">Uncharacterized protein</fullName>
    </submittedName>
</protein>
<dbReference type="OrthoDB" id="2801658at2759"/>
<dbReference type="PANTHER" id="PTHR46579">
    <property type="entry name" value="F5/8 TYPE C DOMAIN-CONTAINING PROTEIN-RELATED"/>
    <property type="match status" value="1"/>
</dbReference>
<evidence type="ECO:0000313" key="2">
    <source>
        <dbReference type="Proteomes" id="UP000186601"/>
    </source>
</evidence>
<dbReference type="EMBL" id="MLYV02000105">
    <property type="protein sequence ID" value="PSS36830.1"/>
    <property type="molecule type" value="Genomic_DNA"/>
</dbReference>
<dbReference type="AlphaFoldDB" id="A0A2R6S3H0"/>
<sequence length="507" mass="58989">MKGVQMASGANKVFYIPLQHPIPLDPDSPQMIWDPTALPSRTHDSFANNLKLIGDAKRITKKYGKQMEQFYGNKEMPALSRVNSLDFGQSLPWEWMHLFAENIIPNMMDLWTGRFKGLDEGTEHYGISMDIWEEIGIETAASTINIPSAFVRFMGNVAESRATFTAESYAFWFMYLAPYLLAGRLADPYYQHFLGLVAIMKITLQFEFTVEQIDQLETRIIQWVSDYERYYYQYDDERLSVCLLVIHGLLHIPDNIRFCGPMCHTWSFYMERYCGFLKQGLRSRSQPWRNLDERVKHFAYISQLQAKYDLHDELPTVSKYDISQSEKIYQEYPLSILRTPHYPSYKPNEDLRNKLAVYINTLIGRQVQHISRKLPQIFPAWGAVRVKDGGDTIRSAMTRGGRRQERNATFIRYEIITGPNLQRTIFYGRLEHILECKIPDDEQQFWGNYSGKLLLLAEITPCQTFKKDATTQPVTYTQELRSVVVDLRTIQNVVGRIQVGGRWGIID</sequence>